<evidence type="ECO:0000313" key="3">
    <source>
        <dbReference type="Proteomes" id="UP000188929"/>
    </source>
</evidence>
<keyword evidence="3" id="KW-1185">Reference proteome</keyword>
<reference evidence="3" key="1">
    <citation type="submission" date="2016-10" db="EMBL/GenBank/DDBJ databases">
        <title>Frankia sp. NRRL B-16386 Genome sequencing.</title>
        <authorList>
            <person name="Ghodhbane-Gtari F."/>
            <person name="Swanson E."/>
            <person name="Gueddou A."/>
            <person name="Hezbri K."/>
            <person name="Ktari K."/>
            <person name="Nouioui I."/>
            <person name="Morris K."/>
            <person name="Simpson S."/>
            <person name="Abebe-Akele F."/>
            <person name="Thomas K."/>
            <person name="Gtari M."/>
            <person name="Tisa L.S."/>
        </authorList>
    </citation>
    <scope>NUCLEOTIDE SEQUENCE [LARGE SCALE GENOMIC DNA]</scope>
    <source>
        <strain evidence="3">NRRL B-16386</strain>
    </source>
</reference>
<gene>
    <name evidence="2" type="ORF">BL253_32660</name>
</gene>
<proteinExistence type="predicted"/>
<feature type="compositionally biased region" description="Low complexity" evidence="1">
    <location>
        <begin position="13"/>
        <end position="22"/>
    </location>
</feature>
<sequence>MSQAERVAATPKPSTLPAEAAAASSFVVPPVNATPAGALPIAAPAPGTDPTSAPSAPYTPARATDPVRPYTAMPVSDGVPLGPGQQPLATAGAPDLPQPFGTNTCDVHCWLAMHSGGGGFGGVGDFLGGPFGDLLGDAALTAAGHVPGAGSRRA</sequence>
<dbReference type="AlphaFoldDB" id="A0A1V2I1A5"/>
<dbReference type="RefSeq" id="WP_131831634.1">
    <property type="nucleotide sequence ID" value="NZ_MOMC01000084.1"/>
</dbReference>
<feature type="region of interest" description="Disordered" evidence="1">
    <location>
        <begin position="35"/>
        <end position="95"/>
    </location>
</feature>
<evidence type="ECO:0000256" key="1">
    <source>
        <dbReference type="SAM" id="MobiDB-lite"/>
    </source>
</evidence>
<dbReference type="EMBL" id="MOMC01000084">
    <property type="protein sequence ID" value="ONH23547.1"/>
    <property type="molecule type" value="Genomic_DNA"/>
</dbReference>
<feature type="compositionally biased region" description="Low complexity" evidence="1">
    <location>
        <begin position="35"/>
        <end position="64"/>
    </location>
</feature>
<evidence type="ECO:0000313" key="2">
    <source>
        <dbReference type="EMBL" id="ONH23547.1"/>
    </source>
</evidence>
<name>A0A1V2I1A5_9ACTN</name>
<protein>
    <submittedName>
        <fullName evidence="2">Uncharacterized protein</fullName>
    </submittedName>
</protein>
<organism evidence="2 3">
    <name type="scientific">Pseudofrankia asymbiotica</name>
    <dbReference type="NCBI Taxonomy" id="1834516"/>
    <lineage>
        <taxon>Bacteria</taxon>
        <taxon>Bacillati</taxon>
        <taxon>Actinomycetota</taxon>
        <taxon>Actinomycetes</taxon>
        <taxon>Frankiales</taxon>
        <taxon>Frankiaceae</taxon>
        <taxon>Pseudofrankia</taxon>
    </lineage>
</organism>
<comment type="caution">
    <text evidence="2">The sequence shown here is derived from an EMBL/GenBank/DDBJ whole genome shotgun (WGS) entry which is preliminary data.</text>
</comment>
<accession>A0A1V2I1A5</accession>
<dbReference type="Proteomes" id="UP000188929">
    <property type="component" value="Unassembled WGS sequence"/>
</dbReference>
<feature type="region of interest" description="Disordered" evidence="1">
    <location>
        <begin position="1"/>
        <end position="22"/>
    </location>
</feature>